<keyword evidence="2" id="KW-1185">Reference proteome</keyword>
<accession>A0A853A8P3</accession>
<comment type="caution">
    <text evidence="1">The sequence shown here is derived from an EMBL/GenBank/DDBJ whole genome shotgun (WGS) entry which is preliminary data.</text>
</comment>
<dbReference type="AlphaFoldDB" id="A0A853A8P3"/>
<protein>
    <submittedName>
        <fullName evidence="1">Uncharacterized protein</fullName>
    </submittedName>
</protein>
<sequence>MTSSTTTLRTGRSLVPDGEFEQLVAFLTVDTGMTTEHAERVLDQGLAFLGAVAEHDGAPLVPSDAVDPGWHAMILHTAWYAGFCERIAGRMIHHNPTPGQGGRAADAIARTVEAIRKAGFRVDSKLWSHEPGGMLQCDSDDGRDY</sequence>
<evidence type="ECO:0000313" key="1">
    <source>
        <dbReference type="EMBL" id="NYI06898.1"/>
    </source>
</evidence>
<gene>
    <name evidence="1" type="ORF">FHU37_003841</name>
</gene>
<dbReference type="Proteomes" id="UP000567795">
    <property type="component" value="Unassembled WGS sequence"/>
</dbReference>
<reference evidence="1 2" key="1">
    <citation type="submission" date="2020-07" db="EMBL/GenBank/DDBJ databases">
        <title>Sequencing the genomes of 1000 actinobacteria strains.</title>
        <authorList>
            <person name="Klenk H.-P."/>
        </authorList>
    </citation>
    <scope>NUCLEOTIDE SEQUENCE [LARGE SCALE GENOMIC DNA]</scope>
    <source>
        <strain evidence="1 2">DSM 42178</strain>
    </source>
</reference>
<organism evidence="1 2">
    <name type="scientific">Allostreptomyces psammosilenae</name>
    <dbReference type="NCBI Taxonomy" id="1892865"/>
    <lineage>
        <taxon>Bacteria</taxon>
        <taxon>Bacillati</taxon>
        <taxon>Actinomycetota</taxon>
        <taxon>Actinomycetes</taxon>
        <taxon>Kitasatosporales</taxon>
        <taxon>Streptomycetaceae</taxon>
        <taxon>Allostreptomyces</taxon>
    </lineage>
</organism>
<evidence type="ECO:0000313" key="2">
    <source>
        <dbReference type="Proteomes" id="UP000567795"/>
    </source>
</evidence>
<name>A0A853A8P3_9ACTN</name>
<proteinExistence type="predicted"/>
<dbReference type="EMBL" id="JACBZD010000001">
    <property type="protein sequence ID" value="NYI06898.1"/>
    <property type="molecule type" value="Genomic_DNA"/>
</dbReference>
<dbReference type="RefSeq" id="WP_179815410.1">
    <property type="nucleotide sequence ID" value="NZ_JACBZD010000001.1"/>
</dbReference>